<feature type="domain" description="Extensin-like C-terminal" evidence="1">
    <location>
        <begin position="52"/>
        <end position="203"/>
    </location>
</feature>
<organism evidence="2 3">
    <name type="scientific">Roseovarius litorisediminis</name>
    <dbReference type="NCBI Taxonomy" id="1312363"/>
    <lineage>
        <taxon>Bacteria</taxon>
        <taxon>Pseudomonadati</taxon>
        <taxon>Pseudomonadota</taxon>
        <taxon>Alphaproteobacteria</taxon>
        <taxon>Rhodobacterales</taxon>
        <taxon>Roseobacteraceae</taxon>
        <taxon>Roseovarius</taxon>
    </lineage>
</organism>
<dbReference type="Proteomes" id="UP000193827">
    <property type="component" value="Unassembled WGS sequence"/>
</dbReference>
<dbReference type="OrthoDB" id="9809788at2"/>
<accession>A0A1Y5T9I5</accession>
<name>A0A1Y5T9I5_9RHOB</name>
<dbReference type="AlphaFoldDB" id="A0A1Y5T9I5"/>
<proteinExistence type="predicted"/>
<dbReference type="Pfam" id="PF06904">
    <property type="entry name" value="Extensin-like_C"/>
    <property type="match status" value="1"/>
</dbReference>
<sequence>MKRIVLLAMVILTGCSFGGGRNDKEVVSTRGSVCGMSEIKGEAIGRVSGRIPACGIGEAVRITSINGVELSQQATMECGTARTLKKWMERSMTPAIGRTGGGVAGLRVASHYACRTRNSQSGARISEHAKGRAIDIAAFKLRDGSEISVLEDWGSGKKGRILKKLHKSACGPFGTVLGPNSDRHHRDHFHFDTASYRNGAYCR</sequence>
<evidence type="ECO:0000259" key="1">
    <source>
        <dbReference type="Pfam" id="PF06904"/>
    </source>
</evidence>
<dbReference type="EMBL" id="FWFL01000008">
    <property type="protein sequence ID" value="SLN55396.1"/>
    <property type="molecule type" value="Genomic_DNA"/>
</dbReference>
<dbReference type="RefSeq" id="WP_085893193.1">
    <property type="nucleotide sequence ID" value="NZ_FWFL01000008.1"/>
</dbReference>
<reference evidence="2 3" key="1">
    <citation type="submission" date="2017-03" db="EMBL/GenBank/DDBJ databases">
        <authorList>
            <person name="Afonso C.L."/>
            <person name="Miller P.J."/>
            <person name="Scott M.A."/>
            <person name="Spackman E."/>
            <person name="Goraichik I."/>
            <person name="Dimitrov K.M."/>
            <person name="Suarez D.L."/>
            <person name="Swayne D.E."/>
        </authorList>
    </citation>
    <scope>NUCLEOTIDE SEQUENCE [LARGE SCALE GENOMIC DNA]</scope>
    <source>
        <strain evidence="2 3">CECT 8287</strain>
    </source>
</reference>
<evidence type="ECO:0000313" key="2">
    <source>
        <dbReference type="EMBL" id="SLN55396.1"/>
    </source>
</evidence>
<protein>
    <recommendedName>
        <fullName evidence="1">Extensin-like C-terminal domain-containing protein</fullName>
    </recommendedName>
</protein>
<dbReference type="InterPro" id="IPR009683">
    <property type="entry name" value="Extensin-like_C"/>
</dbReference>
<keyword evidence="3" id="KW-1185">Reference proteome</keyword>
<gene>
    <name evidence="2" type="ORF">PEL8287_02967</name>
</gene>
<evidence type="ECO:0000313" key="3">
    <source>
        <dbReference type="Proteomes" id="UP000193827"/>
    </source>
</evidence>
<dbReference type="PROSITE" id="PS51257">
    <property type="entry name" value="PROKAR_LIPOPROTEIN"/>
    <property type="match status" value="1"/>
</dbReference>